<comment type="subcellular location">
    <subcellularLocation>
        <location evidence="1">Cell membrane</location>
        <topology evidence="1">Single-pass type I membrane protein</topology>
    </subcellularLocation>
</comment>
<keyword evidence="6" id="KW-0677">Repeat</keyword>
<evidence type="ECO:0000313" key="12">
    <source>
        <dbReference type="Proteomes" id="UP001642260"/>
    </source>
</evidence>
<keyword evidence="10" id="KW-0325">Glycoprotein</keyword>
<comment type="similarity">
    <text evidence="2">Belongs to the RLP family.</text>
</comment>
<evidence type="ECO:0000256" key="1">
    <source>
        <dbReference type="ARBA" id="ARBA00004251"/>
    </source>
</evidence>
<comment type="caution">
    <text evidence="11">The sequence shown here is derived from an EMBL/GenBank/DDBJ whole genome shotgun (WGS) entry which is preliminary data.</text>
</comment>
<organism evidence="11 12">
    <name type="scientific">Eruca vesicaria subsp. sativa</name>
    <name type="common">Garden rocket</name>
    <name type="synonym">Eruca sativa</name>
    <dbReference type="NCBI Taxonomy" id="29727"/>
    <lineage>
        <taxon>Eukaryota</taxon>
        <taxon>Viridiplantae</taxon>
        <taxon>Streptophyta</taxon>
        <taxon>Embryophyta</taxon>
        <taxon>Tracheophyta</taxon>
        <taxon>Spermatophyta</taxon>
        <taxon>Magnoliopsida</taxon>
        <taxon>eudicotyledons</taxon>
        <taxon>Gunneridae</taxon>
        <taxon>Pentapetalae</taxon>
        <taxon>rosids</taxon>
        <taxon>malvids</taxon>
        <taxon>Brassicales</taxon>
        <taxon>Brassicaceae</taxon>
        <taxon>Brassiceae</taxon>
        <taxon>Eruca</taxon>
    </lineage>
</organism>
<sequence>MNPRHISKLPDYIWDYNGYGYHTSVVLMDKGISMAMERILTVYTIIDFSGNRIHGKVPESIGMLKELHVLNLSRNAFTGHIL</sequence>
<name>A0ABC8M0E3_ERUVS</name>
<evidence type="ECO:0000256" key="10">
    <source>
        <dbReference type="ARBA" id="ARBA00023180"/>
    </source>
</evidence>
<keyword evidence="5" id="KW-0812">Transmembrane</keyword>
<evidence type="ECO:0000256" key="2">
    <source>
        <dbReference type="ARBA" id="ARBA00009592"/>
    </source>
</evidence>
<dbReference type="Pfam" id="PF00560">
    <property type="entry name" value="LRR_1"/>
    <property type="match status" value="1"/>
</dbReference>
<evidence type="ECO:0000313" key="11">
    <source>
        <dbReference type="EMBL" id="CAH8389251.1"/>
    </source>
</evidence>
<protein>
    <submittedName>
        <fullName evidence="11">Uncharacterized protein</fullName>
    </submittedName>
</protein>
<keyword evidence="4" id="KW-0433">Leucine-rich repeat</keyword>
<keyword evidence="12" id="KW-1185">Reference proteome</keyword>
<dbReference type="SUPFAM" id="SSF52058">
    <property type="entry name" value="L domain-like"/>
    <property type="match status" value="1"/>
</dbReference>
<dbReference type="GO" id="GO:0005886">
    <property type="term" value="C:plasma membrane"/>
    <property type="evidence" value="ECO:0007669"/>
    <property type="project" value="UniProtKB-SubCell"/>
</dbReference>
<reference evidence="11 12" key="1">
    <citation type="submission" date="2022-03" db="EMBL/GenBank/DDBJ databases">
        <authorList>
            <person name="Macdonald S."/>
            <person name="Ahmed S."/>
            <person name="Newling K."/>
        </authorList>
    </citation>
    <scope>NUCLEOTIDE SEQUENCE [LARGE SCALE GENOMIC DNA]</scope>
</reference>
<keyword evidence="8" id="KW-0472">Membrane</keyword>
<keyword evidence="9" id="KW-0675">Receptor</keyword>
<keyword evidence="3" id="KW-1003">Cell membrane</keyword>
<evidence type="ECO:0000256" key="8">
    <source>
        <dbReference type="ARBA" id="ARBA00023136"/>
    </source>
</evidence>
<gene>
    <name evidence="11" type="ORF">ERUC_LOCUS41734</name>
</gene>
<keyword evidence="7" id="KW-1133">Transmembrane helix</keyword>
<dbReference type="PANTHER" id="PTHR27004">
    <property type="entry name" value="RECEPTOR-LIKE PROTEIN 12 ISOFORM X1"/>
    <property type="match status" value="1"/>
</dbReference>
<dbReference type="EMBL" id="CAKOAT010827376">
    <property type="protein sequence ID" value="CAH8389251.1"/>
    <property type="molecule type" value="Genomic_DNA"/>
</dbReference>
<evidence type="ECO:0000256" key="6">
    <source>
        <dbReference type="ARBA" id="ARBA00022737"/>
    </source>
</evidence>
<proteinExistence type="inferred from homology"/>
<evidence type="ECO:0000256" key="4">
    <source>
        <dbReference type="ARBA" id="ARBA00022614"/>
    </source>
</evidence>
<dbReference type="InterPro" id="IPR001611">
    <property type="entry name" value="Leu-rich_rpt"/>
</dbReference>
<dbReference type="PANTHER" id="PTHR27004:SF450">
    <property type="entry name" value="RECEPTOR-LIKE PROTEIN 6"/>
    <property type="match status" value="1"/>
</dbReference>
<dbReference type="Gene3D" id="3.80.10.10">
    <property type="entry name" value="Ribonuclease Inhibitor"/>
    <property type="match status" value="1"/>
</dbReference>
<evidence type="ECO:0000256" key="7">
    <source>
        <dbReference type="ARBA" id="ARBA00022989"/>
    </source>
</evidence>
<accession>A0ABC8M0E3</accession>
<dbReference type="AlphaFoldDB" id="A0ABC8M0E3"/>
<evidence type="ECO:0000256" key="5">
    <source>
        <dbReference type="ARBA" id="ARBA00022692"/>
    </source>
</evidence>
<dbReference type="InterPro" id="IPR032675">
    <property type="entry name" value="LRR_dom_sf"/>
</dbReference>
<dbReference type="Proteomes" id="UP001642260">
    <property type="component" value="Unassembled WGS sequence"/>
</dbReference>
<evidence type="ECO:0000256" key="3">
    <source>
        <dbReference type="ARBA" id="ARBA00022475"/>
    </source>
</evidence>
<evidence type="ECO:0000256" key="9">
    <source>
        <dbReference type="ARBA" id="ARBA00023170"/>
    </source>
</evidence>